<name>A0A0J1ECG8_RHOIS</name>
<proteinExistence type="predicted"/>
<sequence>MVAKRDQLSSRRDWGDGWALMVLGLKPKAGRMPSRRD</sequence>
<evidence type="ECO:0000313" key="1">
    <source>
        <dbReference type="EMBL" id="KLU03269.1"/>
    </source>
</evidence>
<dbReference type="EMBL" id="LECT01000038">
    <property type="protein sequence ID" value="KLU03269.1"/>
    <property type="molecule type" value="Genomic_DNA"/>
</dbReference>
<gene>
    <name evidence="1" type="ORF">RISK_004581</name>
</gene>
<organism evidence="1 2">
    <name type="scientific">Rhodopirellula islandica</name>
    <dbReference type="NCBI Taxonomy" id="595434"/>
    <lineage>
        <taxon>Bacteria</taxon>
        <taxon>Pseudomonadati</taxon>
        <taxon>Planctomycetota</taxon>
        <taxon>Planctomycetia</taxon>
        <taxon>Pirellulales</taxon>
        <taxon>Pirellulaceae</taxon>
        <taxon>Rhodopirellula</taxon>
    </lineage>
</organism>
<comment type="caution">
    <text evidence="1">The sequence shown here is derived from an EMBL/GenBank/DDBJ whole genome shotgun (WGS) entry which is preliminary data.</text>
</comment>
<dbReference type="Proteomes" id="UP000036367">
    <property type="component" value="Unassembled WGS sequence"/>
</dbReference>
<protein>
    <submittedName>
        <fullName evidence="1">Uncharacterized protein</fullName>
    </submittedName>
</protein>
<accession>A0A0J1ECG8</accession>
<keyword evidence="2" id="KW-1185">Reference proteome</keyword>
<evidence type="ECO:0000313" key="2">
    <source>
        <dbReference type="Proteomes" id="UP000036367"/>
    </source>
</evidence>
<dbReference type="PATRIC" id="fig|595434.4.peg.4353"/>
<dbReference type="AlphaFoldDB" id="A0A0J1ECG8"/>
<reference evidence="1" key="1">
    <citation type="submission" date="2015-05" db="EMBL/GenBank/DDBJ databases">
        <title>Permanent draft genome of Rhodopirellula islandicus K833.</title>
        <authorList>
            <person name="Kizina J."/>
            <person name="Richter M."/>
            <person name="Glockner F.O."/>
            <person name="Harder J."/>
        </authorList>
    </citation>
    <scope>NUCLEOTIDE SEQUENCE [LARGE SCALE GENOMIC DNA]</scope>
    <source>
        <strain evidence="1">K833</strain>
    </source>
</reference>